<dbReference type="OMA" id="WAKEWIK"/>
<evidence type="ECO:0000256" key="4">
    <source>
        <dbReference type="ARBA" id="ARBA00022989"/>
    </source>
</evidence>
<comment type="subcellular location">
    <subcellularLocation>
        <location evidence="1">Membrane</location>
        <topology evidence="1">Multi-pass membrane protein</topology>
    </subcellularLocation>
</comment>
<evidence type="ECO:0000256" key="3">
    <source>
        <dbReference type="ARBA" id="ARBA00022692"/>
    </source>
</evidence>
<reference evidence="9" key="2">
    <citation type="journal article" date="2013" name="Nat. Genet.">
        <title>The genome of the platyfish, Xiphophorus maculatus, provides insights into evolutionary adaptation and several complex traits.</title>
        <authorList>
            <person name="Schartl M."/>
            <person name="Walter R.B."/>
            <person name="Shen Y."/>
            <person name="Garcia T."/>
            <person name="Catchen J."/>
            <person name="Amores A."/>
            <person name="Braasch I."/>
            <person name="Chalopin D."/>
            <person name="Volff J.N."/>
            <person name="Lesch K.P."/>
            <person name="Bisazza A."/>
            <person name="Minx P."/>
            <person name="Hillier L."/>
            <person name="Wilson R.K."/>
            <person name="Fuerstenberg S."/>
            <person name="Boore J."/>
            <person name="Searle S."/>
            <person name="Postlethwait J.H."/>
            <person name="Warren W.C."/>
        </authorList>
    </citation>
    <scope>NUCLEOTIDE SEQUENCE [LARGE SCALE GENOMIC DNA]</scope>
    <source>
        <strain evidence="9">JP 163 A</strain>
    </source>
</reference>
<protein>
    <submittedName>
        <fullName evidence="8">Protein rpi-1-like</fullName>
    </submittedName>
</protein>
<organism evidence="8 9">
    <name type="scientific">Xiphophorus maculatus</name>
    <name type="common">Southern platyfish</name>
    <name type="synonym">Platypoecilus maculatus</name>
    <dbReference type="NCBI Taxonomy" id="8083"/>
    <lineage>
        <taxon>Eukaryota</taxon>
        <taxon>Metazoa</taxon>
        <taxon>Chordata</taxon>
        <taxon>Craniata</taxon>
        <taxon>Vertebrata</taxon>
        <taxon>Euteleostomi</taxon>
        <taxon>Actinopterygii</taxon>
        <taxon>Neopterygii</taxon>
        <taxon>Teleostei</taxon>
        <taxon>Neoteleostei</taxon>
        <taxon>Acanthomorphata</taxon>
        <taxon>Ovalentaria</taxon>
        <taxon>Atherinomorphae</taxon>
        <taxon>Cyprinodontiformes</taxon>
        <taxon>Poeciliidae</taxon>
        <taxon>Poeciliinae</taxon>
        <taxon>Xiphophorus</taxon>
    </lineage>
</organism>
<reference evidence="8" key="4">
    <citation type="submission" date="2025-09" db="UniProtKB">
        <authorList>
            <consortium name="Ensembl"/>
        </authorList>
    </citation>
    <scope>IDENTIFICATION</scope>
    <source>
        <strain evidence="8">JP 163 A</strain>
    </source>
</reference>
<name>A0A3B5PXZ1_XIPMA</name>
<dbReference type="GO" id="GO:0001836">
    <property type="term" value="P:release of cytochrome c from mitochondria"/>
    <property type="evidence" value="ECO:0007669"/>
    <property type="project" value="TreeGrafter"/>
</dbReference>
<keyword evidence="5 7" id="KW-0472">Membrane</keyword>
<evidence type="ECO:0000256" key="7">
    <source>
        <dbReference type="SAM" id="Phobius"/>
    </source>
</evidence>
<sequence length="393" mass="40961">MASNTPRQALISNLKKKLISLSRDQLQMIASLTDDGPIHNVDVLSARELYNLIVHFIRSEQLSSLEDEGMTQLHLLDDLISDLLACNVGAAGDDPSTPLRTQDGSASQSGCPNLSYSDRESAPPDTDIPFQPTHTTSNVNTQSPAHLDSDTHTPMSQTDRDCSPARLSTAATPAESPTERENDPQKQQDPPAPDSADKKSPSGSSNGNFFSKPAGIFFLAGSAVLGGIGAVALAPVVLGAVGFTSAGIAAGSYAASMMSAAAIANGGGVAAGGLVAVLQSAGAVGLSAAASTAVAGVGAGVGAGIGATAGLLAGNTNKQEEVNEEGKENKDKEEKNDGQDKDKEEKNDGQDKDKKEKNEGQNKNKEEKNDGEEEKEEKNEEEEESDREYKKKK</sequence>
<dbReference type="KEGG" id="xma:102226541"/>
<keyword evidence="4 7" id="KW-1133">Transmembrane helix</keyword>
<feature type="compositionally biased region" description="Basic and acidic residues" evidence="6">
    <location>
        <begin position="177"/>
        <end position="186"/>
    </location>
</feature>
<evidence type="ECO:0000256" key="5">
    <source>
        <dbReference type="ARBA" id="ARBA00023136"/>
    </source>
</evidence>
<dbReference type="GeneID" id="102226541"/>
<dbReference type="InParanoid" id="A0A3B5PXZ1"/>
<feature type="region of interest" description="Disordered" evidence="6">
    <location>
        <begin position="316"/>
        <end position="393"/>
    </location>
</feature>
<feature type="transmembrane region" description="Helical" evidence="7">
    <location>
        <begin position="290"/>
        <end position="313"/>
    </location>
</feature>
<dbReference type="Pfam" id="PF06140">
    <property type="entry name" value="Ifi-6-16"/>
    <property type="match status" value="1"/>
</dbReference>
<dbReference type="GO" id="GO:0031966">
    <property type="term" value="C:mitochondrial membrane"/>
    <property type="evidence" value="ECO:0007669"/>
    <property type="project" value="TreeGrafter"/>
</dbReference>
<feature type="compositionally biased region" description="Polar residues" evidence="6">
    <location>
        <begin position="132"/>
        <end position="144"/>
    </location>
</feature>
<reference evidence="8" key="3">
    <citation type="submission" date="2025-08" db="UniProtKB">
        <authorList>
            <consortium name="Ensembl"/>
        </authorList>
    </citation>
    <scope>IDENTIFICATION</scope>
    <source>
        <strain evidence="8">JP 163 A</strain>
    </source>
</reference>
<dbReference type="AlphaFoldDB" id="A0A3B5PXZ1"/>
<dbReference type="PANTHER" id="PTHR16932">
    <property type="entry name" value="INTERFERON ALPHA-INDUCIBLE PROTEIN 27"/>
    <property type="match status" value="1"/>
</dbReference>
<dbReference type="PANTHER" id="PTHR16932:SF38">
    <property type="entry name" value="INTERFERON ALPHA INDUCIBLE PROTEIN 46-RELATED"/>
    <property type="match status" value="1"/>
</dbReference>
<feature type="compositionally biased region" description="Acidic residues" evidence="6">
    <location>
        <begin position="369"/>
        <end position="386"/>
    </location>
</feature>
<comment type="similarity">
    <text evidence="2">Belongs to the IFI6/IFI27 family.</text>
</comment>
<feature type="transmembrane region" description="Helical" evidence="7">
    <location>
        <begin position="216"/>
        <end position="241"/>
    </location>
</feature>
<evidence type="ECO:0000256" key="6">
    <source>
        <dbReference type="SAM" id="MobiDB-lite"/>
    </source>
</evidence>
<dbReference type="Proteomes" id="UP000002852">
    <property type="component" value="Unassembled WGS sequence"/>
</dbReference>
<proteinExistence type="inferred from homology"/>
<feature type="transmembrane region" description="Helical" evidence="7">
    <location>
        <begin position="253"/>
        <end position="278"/>
    </location>
</feature>
<dbReference type="OrthoDB" id="10068084at2759"/>
<evidence type="ECO:0000256" key="2">
    <source>
        <dbReference type="ARBA" id="ARBA00007262"/>
    </source>
</evidence>
<accession>A0A3B5PXZ1</accession>
<evidence type="ECO:0000256" key="1">
    <source>
        <dbReference type="ARBA" id="ARBA00004141"/>
    </source>
</evidence>
<feature type="region of interest" description="Disordered" evidence="6">
    <location>
        <begin position="94"/>
        <end position="206"/>
    </location>
</feature>
<dbReference type="InterPro" id="IPR009311">
    <property type="entry name" value="IFI6/IFI27-like"/>
</dbReference>
<evidence type="ECO:0000313" key="9">
    <source>
        <dbReference type="Proteomes" id="UP000002852"/>
    </source>
</evidence>
<dbReference type="GO" id="GO:0097193">
    <property type="term" value="P:intrinsic apoptotic signaling pathway"/>
    <property type="evidence" value="ECO:0007669"/>
    <property type="project" value="TreeGrafter"/>
</dbReference>
<dbReference type="Ensembl" id="ENSXMAT00000025383.1">
    <property type="protein sequence ID" value="ENSXMAP00000023760.1"/>
    <property type="gene ID" value="ENSXMAG00000024375.1"/>
</dbReference>
<evidence type="ECO:0000313" key="8">
    <source>
        <dbReference type="Ensembl" id="ENSXMAP00000023760.1"/>
    </source>
</evidence>
<keyword evidence="9" id="KW-1185">Reference proteome</keyword>
<reference evidence="9" key="1">
    <citation type="submission" date="2012-01" db="EMBL/GenBank/DDBJ databases">
        <authorList>
            <person name="Walter R."/>
            <person name="Schartl M."/>
            <person name="Warren W."/>
        </authorList>
    </citation>
    <scope>NUCLEOTIDE SEQUENCE [LARGE SCALE GENOMIC DNA]</scope>
    <source>
        <strain evidence="9">JP 163 A</strain>
    </source>
</reference>
<keyword evidence="3 7" id="KW-0812">Transmembrane</keyword>
<feature type="compositionally biased region" description="Basic and acidic residues" evidence="6">
    <location>
        <begin position="318"/>
        <end position="368"/>
    </location>
</feature>
<dbReference type="RefSeq" id="XP_023208012.1">
    <property type="nucleotide sequence ID" value="XM_023352244.1"/>
</dbReference>
<dbReference type="GeneTree" id="ENSGT00940000155018"/>
<dbReference type="Gene3D" id="6.10.110.10">
    <property type="match status" value="1"/>
</dbReference>
<dbReference type="InterPro" id="IPR038213">
    <property type="entry name" value="IFI6/IFI27-like_sf"/>
</dbReference>
<feature type="compositionally biased region" description="Polar residues" evidence="6">
    <location>
        <begin position="98"/>
        <end position="116"/>
    </location>
</feature>